<dbReference type="EMBL" id="MUZQ01000440">
    <property type="protein sequence ID" value="OWK51371.1"/>
    <property type="molecule type" value="Genomic_DNA"/>
</dbReference>
<accession>A0A218UCQ8</accession>
<gene>
    <name evidence="1" type="primary">URB1_0</name>
    <name evidence="1" type="ORF">RLOC_00012212</name>
</gene>
<protein>
    <submittedName>
        <fullName evidence="1">Nucleolar pre-ribosomal-associated protein 1</fullName>
    </submittedName>
</protein>
<evidence type="ECO:0000313" key="1">
    <source>
        <dbReference type="EMBL" id="OWK51371.1"/>
    </source>
</evidence>
<reference evidence="1 2" key="1">
    <citation type="submission" date="2017-05" db="EMBL/GenBank/DDBJ databases">
        <title>Genome of assembly of the Bengalese finch, Lonchura striata domestica.</title>
        <authorList>
            <person name="Colquitt B.M."/>
            <person name="Brainard M.S."/>
        </authorList>
    </citation>
    <scope>NUCLEOTIDE SEQUENCE [LARGE SCALE GENOMIC DNA]</scope>
    <source>
        <strain evidence="1">White83orange57</strain>
    </source>
</reference>
<evidence type="ECO:0000313" key="2">
    <source>
        <dbReference type="Proteomes" id="UP000197619"/>
    </source>
</evidence>
<dbReference type="AlphaFoldDB" id="A0A218UCQ8"/>
<organism evidence="1 2">
    <name type="scientific">Lonchura striata</name>
    <name type="common">white-rumped munia</name>
    <dbReference type="NCBI Taxonomy" id="40157"/>
    <lineage>
        <taxon>Eukaryota</taxon>
        <taxon>Metazoa</taxon>
        <taxon>Chordata</taxon>
        <taxon>Craniata</taxon>
        <taxon>Vertebrata</taxon>
        <taxon>Euteleostomi</taxon>
        <taxon>Archelosauria</taxon>
        <taxon>Archosauria</taxon>
        <taxon>Dinosauria</taxon>
        <taxon>Saurischia</taxon>
        <taxon>Theropoda</taxon>
        <taxon>Coelurosauria</taxon>
        <taxon>Aves</taxon>
        <taxon>Neognathae</taxon>
        <taxon>Neoaves</taxon>
        <taxon>Telluraves</taxon>
        <taxon>Australaves</taxon>
        <taxon>Passeriformes</taxon>
        <taxon>Passeroidea</taxon>
        <taxon>Estrildidae</taxon>
        <taxon>Estrildinae</taxon>
        <taxon>Lonchura</taxon>
    </lineage>
</organism>
<keyword evidence="2" id="KW-1185">Reference proteome</keyword>
<sequence length="60" mass="6443">MLAVLMEGSDGLDGEIWFSLNKDVIIQTFPFSAVVPAALAARNMLLLQSENGTDAEETAM</sequence>
<proteinExistence type="predicted"/>
<comment type="caution">
    <text evidence="1">The sequence shown here is derived from an EMBL/GenBank/DDBJ whole genome shotgun (WGS) entry which is preliminary data.</text>
</comment>
<name>A0A218UCQ8_9PASE</name>
<dbReference type="Proteomes" id="UP000197619">
    <property type="component" value="Unassembled WGS sequence"/>
</dbReference>